<dbReference type="PANTHER" id="PTHR10795">
    <property type="entry name" value="PROPROTEIN CONVERTASE SUBTILISIN/KEXIN"/>
    <property type="match status" value="1"/>
</dbReference>
<evidence type="ECO:0000256" key="1">
    <source>
        <dbReference type="ARBA" id="ARBA00011073"/>
    </source>
</evidence>
<dbReference type="InterPro" id="IPR037045">
    <property type="entry name" value="S8pro/Inhibitor_I9_sf"/>
</dbReference>
<dbReference type="Gene3D" id="3.40.50.200">
    <property type="entry name" value="Peptidase S8/S53 domain"/>
    <property type="match status" value="1"/>
</dbReference>
<gene>
    <name evidence="5" type="ORF">HAX54_002266</name>
</gene>
<comment type="caution">
    <text evidence="5">The sequence shown here is derived from an EMBL/GenBank/DDBJ whole genome shotgun (WGS) entry which is preliminary data.</text>
</comment>
<name>A0ABS8WT98_DATST</name>
<dbReference type="Gene3D" id="3.50.30.30">
    <property type="match status" value="1"/>
</dbReference>
<dbReference type="EMBL" id="JACEIK010011020">
    <property type="protein sequence ID" value="MCE3215398.1"/>
    <property type="molecule type" value="Genomic_DNA"/>
</dbReference>
<dbReference type="InterPro" id="IPR036852">
    <property type="entry name" value="Peptidase_S8/S53_dom_sf"/>
</dbReference>
<reference evidence="5 6" key="1">
    <citation type="journal article" date="2021" name="BMC Genomics">
        <title>Datura genome reveals duplications of psychoactive alkaloid biosynthetic genes and high mutation rate following tissue culture.</title>
        <authorList>
            <person name="Rajewski A."/>
            <person name="Carter-House D."/>
            <person name="Stajich J."/>
            <person name="Litt A."/>
        </authorList>
    </citation>
    <scope>NUCLEOTIDE SEQUENCE [LARGE SCALE GENOMIC DNA]</scope>
    <source>
        <strain evidence="5">AR-01</strain>
    </source>
</reference>
<dbReference type="CDD" id="cd02120">
    <property type="entry name" value="PA_subtilisin_like"/>
    <property type="match status" value="1"/>
</dbReference>
<dbReference type="Gene3D" id="3.30.70.80">
    <property type="entry name" value="Peptidase S8 propeptide/proteinase inhibitor I9"/>
    <property type="match status" value="1"/>
</dbReference>
<dbReference type="InterPro" id="IPR010259">
    <property type="entry name" value="S8pro/Inhibitor_I9"/>
</dbReference>
<dbReference type="Pfam" id="PF05922">
    <property type="entry name" value="Inhibitor_I9"/>
    <property type="match status" value="1"/>
</dbReference>
<dbReference type="InterPro" id="IPR045051">
    <property type="entry name" value="SBT"/>
</dbReference>
<evidence type="ECO:0000256" key="3">
    <source>
        <dbReference type="SAM" id="SignalP"/>
    </source>
</evidence>
<protein>
    <recommendedName>
        <fullName evidence="4">Inhibitor I9 domain-containing protein</fullName>
    </recommendedName>
</protein>
<evidence type="ECO:0000259" key="4">
    <source>
        <dbReference type="Pfam" id="PF05922"/>
    </source>
</evidence>
<feature type="domain" description="Inhibitor I9" evidence="4">
    <location>
        <begin position="29"/>
        <end position="114"/>
    </location>
</feature>
<accession>A0ABS8WT98</accession>
<sequence>MGENSASLCLLSVVLFMILLSPTLAIKKSYVVYMGAHSHGKEVSSIHYDRVTDSHHEFLGSYLGSTENAKEAIFYSYTRHINGFSAMLDDELAAEISKHPQVISAFENRGRKLHTTRSWNLGLEHNNGIIHPSSWKSRFGEDTIIGNLDTVRVHDDSFCFLLHYDICCFLPILNFLSDGELWDPVPGPGIRKLLVMKDWGQFHQSGEEFAKVILIPPFIAIGSHNLSKAGGSFVEGLRFRHGNGTAKGGSPKARVAAYRVCWTPLRAMSALMQISWLHLIWQFMMAWTCFLYHWEERQELMSMTVLLSFPSYVTLGNNKHYKGESLSVEALPKGKFFPIISAASAKLLMLEPQLCKAGALDPKKVKGTILVCLRGENARAGIQGPASCSGRCSWSGSSQRFCIW</sequence>
<evidence type="ECO:0000256" key="2">
    <source>
        <dbReference type="ARBA" id="ARBA00022729"/>
    </source>
</evidence>
<comment type="similarity">
    <text evidence="1">Belongs to the peptidase S8 family.</text>
</comment>
<keyword evidence="2 3" id="KW-0732">Signal</keyword>
<proteinExistence type="inferred from homology"/>
<evidence type="ECO:0000313" key="5">
    <source>
        <dbReference type="EMBL" id="MCE3215398.1"/>
    </source>
</evidence>
<evidence type="ECO:0000313" key="6">
    <source>
        <dbReference type="Proteomes" id="UP000823775"/>
    </source>
</evidence>
<feature type="chain" id="PRO_5045918817" description="Inhibitor I9 domain-containing protein" evidence="3">
    <location>
        <begin position="26"/>
        <end position="404"/>
    </location>
</feature>
<keyword evidence="6" id="KW-1185">Reference proteome</keyword>
<feature type="signal peptide" evidence="3">
    <location>
        <begin position="1"/>
        <end position="25"/>
    </location>
</feature>
<organism evidence="5 6">
    <name type="scientific">Datura stramonium</name>
    <name type="common">Jimsonweed</name>
    <name type="synonym">Common thornapple</name>
    <dbReference type="NCBI Taxonomy" id="4076"/>
    <lineage>
        <taxon>Eukaryota</taxon>
        <taxon>Viridiplantae</taxon>
        <taxon>Streptophyta</taxon>
        <taxon>Embryophyta</taxon>
        <taxon>Tracheophyta</taxon>
        <taxon>Spermatophyta</taxon>
        <taxon>Magnoliopsida</taxon>
        <taxon>eudicotyledons</taxon>
        <taxon>Gunneridae</taxon>
        <taxon>Pentapetalae</taxon>
        <taxon>asterids</taxon>
        <taxon>lamiids</taxon>
        <taxon>Solanales</taxon>
        <taxon>Solanaceae</taxon>
        <taxon>Solanoideae</taxon>
        <taxon>Datureae</taxon>
        <taxon>Datura</taxon>
    </lineage>
</organism>
<dbReference type="Proteomes" id="UP000823775">
    <property type="component" value="Unassembled WGS sequence"/>
</dbReference>